<name>A0ABS6SCB4_9SPHN</name>
<dbReference type="PANTHER" id="PTHR30399">
    <property type="entry name" value="UNCHARACTERIZED PROTEIN YGJP"/>
    <property type="match status" value="1"/>
</dbReference>
<dbReference type="RefSeq" id="WP_218444098.1">
    <property type="nucleotide sequence ID" value="NZ_JAGSPA010000001.1"/>
</dbReference>
<dbReference type="Pfam" id="PF01863">
    <property type="entry name" value="YgjP-like"/>
    <property type="match status" value="1"/>
</dbReference>
<dbReference type="InterPro" id="IPR053136">
    <property type="entry name" value="UTP_pyrophosphatase-like"/>
</dbReference>
<dbReference type="EMBL" id="JAGSPA010000001">
    <property type="protein sequence ID" value="MBV7255738.1"/>
    <property type="molecule type" value="Genomic_DNA"/>
</dbReference>
<reference evidence="2 3" key="1">
    <citation type="submission" date="2021-04" db="EMBL/GenBank/DDBJ databases">
        <authorList>
            <person name="Pira H."/>
            <person name="Risdian C."/>
            <person name="Wink J."/>
        </authorList>
    </citation>
    <scope>NUCLEOTIDE SEQUENCE [LARGE SCALE GENOMIC DNA]</scope>
    <source>
        <strain evidence="2 3">WHA3</strain>
    </source>
</reference>
<accession>A0ABS6SCB4</accession>
<dbReference type="Proteomes" id="UP000722336">
    <property type="component" value="Unassembled WGS sequence"/>
</dbReference>
<evidence type="ECO:0000259" key="1">
    <source>
        <dbReference type="Pfam" id="PF01863"/>
    </source>
</evidence>
<dbReference type="InterPro" id="IPR002725">
    <property type="entry name" value="YgjP-like_metallopeptidase"/>
</dbReference>
<dbReference type="PANTHER" id="PTHR30399:SF1">
    <property type="entry name" value="UTP PYROPHOSPHATASE"/>
    <property type="match status" value="1"/>
</dbReference>
<gene>
    <name evidence="2" type="ORF">KCG44_02945</name>
</gene>
<comment type="caution">
    <text evidence="2">The sequence shown here is derived from an EMBL/GenBank/DDBJ whole genome shotgun (WGS) entry which is preliminary data.</text>
</comment>
<proteinExistence type="predicted"/>
<dbReference type="CDD" id="cd07344">
    <property type="entry name" value="M48_yhfN_like"/>
    <property type="match status" value="1"/>
</dbReference>
<feature type="domain" description="YgjP-like metallopeptidase" evidence="1">
    <location>
        <begin position="25"/>
        <end position="227"/>
    </location>
</feature>
<organism evidence="2 3">
    <name type="scientific">Pacificimonas pallii</name>
    <dbReference type="NCBI Taxonomy" id="2827236"/>
    <lineage>
        <taxon>Bacteria</taxon>
        <taxon>Pseudomonadati</taxon>
        <taxon>Pseudomonadota</taxon>
        <taxon>Alphaproteobacteria</taxon>
        <taxon>Sphingomonadales</taxon>
        <taxon>Sphingosinicellaceae</taxon>
        <taxon>Pacificimonas</taxon>
    </lineage>
</organism>
<evidence type="ECO:0000313" key="2">
    <source>
        <dbReference type="EMBL" id="MBV7255738.1"/>
    </source>
</evidence>
<protein>
    <submittedName>
        <fullName evidence="2">M48 family metallopeptidase</fullName>
    </submittedName>
</protein>
<evidence type="ECO:0000313" key="3">
    <source>
        <dbReference type="Proteomes" id="UP000722336"/>
    </source>
</evidence>
<sequence length="239" mass="26594">MTTDIFHVAGRQVPVVFLPNPRARRITLRADPRLGRITVSHPRHLRRAKAERFLAEKHAWITAQLETWPAPQPFQDGGTLPFEGEDISIRHDVTARRMPALSGAVLTVGGPADMISGRVERWLRTEARARLTEDSRACAAQLEPGAAISRITSVRVRDTASRWGSCNPHRGTINYSWRLILAPPLVRRAVVAHEVAHLVHAGHGPEFHALADRLAGGTQRESDIWLRAHGADLHRVGRQ</sequence>
<keyword evidence="3" id="KW-1185">Reference proteome</keyword>